<evidence type="ECO:0000313" key="1">
    <source>
        <dbReference type="EMBL" id="SLN59175.1"/>
    </source>
</evidence>
<keyword evidence="2" id="KW-1185">Reference proteome</keyword>
<dbReference type="SUPFAM" id="SSF53756">
    <property type="entry name" value="UDP-Glycosyltransferase/glycogen phosphorylase"/>
    <property type="match status" value="1"/>
</dbReference>
<dbReference type="Proteomes" id="UP000193061">
    <property type="component" value="Unassembled WGS sequence"/>
</dbReference>
<proteinExistence type="predicted"/>
<dbReference type="CDD" id="cd03801">
    <property type="entry name" value="GT4_PimA-like"/>
    <property type="match status" value="1"/>
</dbReference>
<sequence>MAKGSTAAFKGLKIAFLLLGDRNKASSRVRGYWIGEELEILGHRVSYHRTSRRRDYLRMLAVMLRHDVLIFQKQYSRYDIALLRLAKIMGKRVFFDIDDAPSRIEREVTKRNAATMMRETHGVFTGSHNLEALAQESGGAVHFIPSGIRLSQYQIQTKSEAVPVCLGWIGNGAHYVEDLTTILESPLRLLAAKYDIRLKIVGACGEQKLAETFGAIQGLTLDLVDQLNWSDPDEVAAAVADFDIGLYPLIENKFNIYKCAFKALEYMATAIPVVASDVGANGDVVTHDSDGYLVSTSDEWATCLSHLIEDDGERRNFGVRGRTKVEERYSTKVLAAQISELL</sequence>
<name>A0A1X6ZRQ4_9RHOB</name>
<gene>
    <name evidence="1" type="primary">mshA_1</name>
    <name evidence="1" type="ORF">ROA7450_03059</name>
</gene>
<organism evidence="1 2">
    <name type="scientific">Roseovarius albus</name>
    <dbReference type="NCBI Taxonomy" id="1247867"/>
    <lineage>
        <taxon>Bacteria</taxon>
        <taxon>Pseudomonadati</taxon>
        <taxon>Pseudomonadota</taxon>
        <taxon>Alphaproteobacteria</taxon>
        <taxon>Rhodobacterales</taxon>
        <taxon>Roseobacteraceae</taxon>
        <taxon>Roseovarius</taxon>
    </lineage>
</organism>
<dbReference type="EC" id="2.4.1.250" evidence="1"/>
<accession>A0A1X6ZRQ4</accession>
<dbReference type="AlphaFoldDB" id="A0A1X6ZRQ4"/>
<dbReference type="OrthoDB" id="9790710at2"/>
<keyword evidence="1" id="KW-0328">Glycosyltransferase</keyword>
<keyword evidence="1" id="KW-0808">Transferase</keyword>
<protein>
    <submittedName>
        <fullName evidence="1">D-inositol-3-phosphate glycosyltransferase</fullName>
        <ecNumber evidence="1">2.4.1.250</ecNumber>
    </submittedName>
</protein>
<dbReference type="GO" id="GO:0102710">
    <property type="term" value="F:D-inositol-3-phosphate glycosyltransferase activity"/>
    <property type="evidence" value="ECO:0007669"/>
    <property type="project" value="UniProtKB-EC"/>
</dbReference>
<dbReference type="EMBL" id="FWFX01000010">
    <property type="protein sequence ID" value="SLN59175.1"/>
    <property type="molecule type" value="Genomic_DNA"/>
</dbReference>
<dbReference type="RefSeq" id="WP_085806684.1">
    <property type="nucleotide sequence ID" value="NZ_FWFX01000010.1"/>
</dbReference>
<dbReference type="PANTHER" id="PTHR12526">
    <property type="entry name" value="GLYCOSYLTRANSFERASE"/>
    <property type="match status" value="1"/>
</dbReference>
<dbReference type="Gene3D" id="3.40.50.2000">
    <property type="entry name" value="Glycogen Phosphorylase B"/>
    <property type="match status" value="1"/>
</dbReference>
<evidence type="ECO:0000313" key="2">
    <source>
        <dbReference type="Proteomes" id="UP000193061"/>
    </source>
</evidence>
<reference evidence="1 2" key="1">
    <citation type="submission" date="2017-03" db="EMBL/GenBank/DDBJ databases">
        <authorList>
            <person name="Afonso C.L."/>
            <person name="Miller P.J."/>
            <person name="Scott M.A."/>
            <person name="Spackman E."/>
            <person name="Goraichik I."/>
            <person name="Dimitrov K.M."/>
            <person name="Suarez D.L."/>
            <person name="Swayne D.E."/>
        </authorList>
    </citation>
    <scope>NUCLEOTIDE SEQUENCE [LARGE SCALE GENOMIC DNA]</scope>
    <source>
        <strain evidence="1 2">CECT 7450</strain>
    </source>
</reference>
<dbReference type="Pfam" id="PF13692">
    <property type="entry name" value="Glyco_trans_1_4"/>
    <property type="match status" value="1"/>
</dbReference>